<accession>A0AAV1DM93</accession>
<feature type="domain" description="Trichome birefringence-like N-terminal" evidence="9">
    <location>
        <begin position="124"/>
        <end position="176"/>
    </location>
</feature>
<protein>
    <submittedName>
        <fullName evidence="10">OLC1v1007379C1</fullName>
    </submittedName>
</protein>
<dbReference type="InterPro" id="IPR026057">
    <property type="entry name" value="TBL_C"/>
</dbReference>
<evidence type="ECO:0000256" key="4">
    <source>
        <dbReference type="ARBA" id="ARBA00022968"/>
    </source>
</evidence>
<keyword evidence="3 7" id="KW-0812">Transmembrane</keyword>
<feature type="domain" description="Trichome birefringence-like C-terminal" evidence="8">
    <location>
        <begin position="177"/>
        <end position="462"/>
    </location>
</feature>
<evidence type="ECO:0000256" key="6">
    <source>
        <dbReference type="ARBA" id="ARBA00023136"/>
    </source>
</evidence>
<feature type="transmembrane region" description="Helical" evidence="7">
    <location>
        <begin position="25"/>
        <end position="48"/>
    </location>
</feature>
<dbReference type="Proteomes" id="UP001161247">
    <property type="component" value="Chromosome 5"/>
</dbReference>
<evidence type="ECO:0000313" key="10">
    <source>
        <dbReference type="EMBL" id="CAI9107897.1"/>
    </source>
</evidence>
<evidence type="ECO:0000256" key="1">
    <source>
        <dbReference type="ARBA" id="ARBA00004167"/>
    </source>
</evidence>
<comment type="similarity">
    <text evidence="2">Belongs to the PC-esterase family. TBL subfamily.</text>
</comment>
<keyword evidence="6 7" id="KW-0472">Membrane</keyword>
<dbReference type="EMBL" id="OX459122">
    <property type="protein sequence ID" value="CAI9107897.1"/>
    <property type="molecule type" value="Genomic_DNA"/>
</dbReference>
<dbReference type="InterPro" id="IPR029962">
    <property type="entry name" value="TBL"/>
</dbReference>
<dbReference type="Pfam" id="PF14416">
    <property type="entry name" value="PMR5N"/>
    <property type="match status" value="1"/>
</dbReference>
<organism evidence="10 11">
    <name type="scientific">Oldenlandia corymbosa var. corymbosa</name>
    <dbReference type="NCBI Taxonomy" id="529605"/>
    <lineage>
        <taxon>Eukaryota</taxon>
        <taxon>Viridiplantae</taxon>
        <taxon>Streptophyta</taxon>
        <taxon>Embryophyta</taxon>
        <taxon>Tracheophyta</taxon>
        <taxon>Spermatophyta</taxon>
        <taxon>Magnoliopsida</taxon>
        <taxon>eudicotyledons</taxon>
        <taxon>Gunneridae</taxon>
        <taxon>Pentapetalae</taxon>
        <taxon>asterids</taxon>
        <taxon>lamiids</taxon>
        <taxon>Gentianales</taxon>
        <taxon>Rubiaceae</taxon>
        <taxon>Rubioideae</taxon>
        <taxon>Spermacoceae</taxon>
        <taxon>Hedyotis-Oldenlandia complex</taxon>
        <taxon>Oldenlandia</taxon>
    </lineage>
</organism>
<dbReference type="AlphaFoldDB" id="A0AAV1DM93"/>
<sequence>MREQVPPAKTSNRRSKHYFNLDASLLPGVFVSFFLSLCLIFAICFLDYKTITTGFLRMHGQTLEITELKFNATEVVPESQSLVNGSEPDFNRTDIVAESNKAEAENETEDAKKKVEFLEEGGGECNIFEGNWIWDENYPLYQSENCPFADEGFRCTENGRPDRNYTKWRWQPKDCNLPRFDAKMMLEKLRNRRVVFVGDSLGRNQWESFLCMLSSVVANKSSIYEVNGNPITKHQGYLIFKFRDFNCTIEYYRAPFLVVQGHPPAGAPANVRMTLKLDHMAWTSSHWKDADIIVFNSGHWWNHGKTIRAGCYFEETGKVEMNMTVETAFRKSIETVVSWISREVDLRKTLVFFRSYAPVHYSGGDWNSGGGCHLQTLPELGDMQYEPSLEATMTTDVFMKLVKKSRLQNSVKLLNVTEITSRRKDGHASIYLSKVWSPINRQDCSHWCLPGVPDTWNELLYALFLRHELPSSAQSTEITICC</sequence>
<dbReference type="PANTHER" id="PTHR32285">
    <property type="entry name" value="PROTEIN TRICHOME BIREFRINGENCE-LIKE 9-RELATED"/>
    <property type="match status" value="1"/>
</dbReference>
<reference evidence="10" key="1">
    <citation type="submission" date="2023-03" db="EMBL/GenBank/DDBJ databases">
        <authorList>
            <person name="Julca I."/>
        </authorList>
    </citation>
    <scope>NUCLEOTIDE SEQUENCE</scope>
</reference>
<keyword evidence="5 7" id="KW-1133">Transmembrane helix</keyword>
<dbReference type="GO" id="GO:0016413">
    <property type="term" value="F:O-acetyltransferase activity"/>
    <property type="evidence" value="ECO:0007669"/>
    <property type="project" value="InterPro"/>
</dbReference>
<evidence type="ECO:0000259" key="8">
    <source>
        <dbReference type="Pfam" id="PF13839"/>
    </source>
</evidence>
<name>A0AAV1DM93_OLDCO</name>
<evidence type="ECO:0000256" key="5">
    <source>
        <dbReference type="ARBA" id="ARBA00022989"/>
    </source>
</evidence>
<evidence type="ECO:0000256" key="7">
    <source>
        <dbReference type="SAM" id="Phobius"/>
    </source>
</evidence>
<keyword evidence="4" id="KW-0735">Signal-anchor</keyword>
<dbReference type="GO" id="GO:0016020">
    <property type="term" value="C:membrane"/>
    <property type="evidence" value="ECO:0007669"/>
    <property type="project" value="UniProtKB-SubCell"/>
</dbReference>
<dbReference type="Pfam" id="PF13839">
    <property type="entry name" value="PC-Esterase"/>
    <property type="match status" value="1"/>
</dbReference>
<dbReference type="InterPro" id="IPR025846">
    <property type="entry name" value="TBL_N"/>
</dbReference>
<dbReference type="GO" id="GO:0005794">
    <property type="term" value="C:Golgi apparatus"/>
    <property type="evidence" value="ECO:0007669"/>
    <property type="project" value="TreeGrafter"/>
</dbReference>
<evidence type="ECO:0000313" key="11">
    <source>
        <dbReference type="Proteomes" id="UP001161247"/>
    </source>
</evidence>
<gene>
    <name evidence="10" type="ORF">OLC1_LOCUS16091</name>
</gene>
<comment type="subcellular location">
    <subcellularLocation>
        <location evidence="1">Membrane</location>
        <topology evidence="1">Single-pass membrane protein</topology>
    </subcellularLocation>
</comment>
<evidence type="ECO:0000256" key="3">
    <source>
        <dbReference type="ARBA" id="ARBA00022692"/>
    </source>
</evidence>
<proteinExistence type="inferred from homology"/>
<dbReference type="PANTHER" id="PTHR32285:SF213">
    <property type="entry name" value="PROTEIN TRICHOME BIREFRINGENCE-LIKE 11"/>
    <property type="match status" value="1"/>
</dbReference>
<evidence type="ECO:0000259" key="9">
    <source>
        <dbReference type="Pfam" id="PF14416"/>
    </source>
</evidence>
<keyword evidence="11" id="KW-1185">Reference proteome</keyword>
<evidence type="ECO:0000256" key="2">
    <source>
        <dbReference type="ARBA" id="ARBA00007727"/>
    </source>
</evidence>